<evidence type="ECO:0000313" key="3">
    <source>
        <dbReference type="Proteomes" id="UP000184255"/>
    </source>
</evidence>
<evidence type="ECO:0000313" key="2">
    <source>
        <dbReference type="EMBL" id="CVL02654.1"/>
    </source>
</evidence>
<dbReference type="GeneID" id="65079430"/>
<evidence type="ECO:0000256" key="1">
    <source>
        <dbReference type="SAM" id="SignalP"/>
    </source>
</evidence>
<gene>
    <name evidence="2" type="ORF">FMAN_00157</name>
</gene>
<dbReference type="RefSeq" id="XP_041687700.1">
    <property type="nucleotide sequence ID" value="XM_041821973.1"/>
</dbReference>
<feature type="chain" id="PRO_5013222236" evidence="1">
    <location>
        <begin position="19"/>
        <end position="232"/>
    </location>
</feature>
<dbReference type="AlphaFoldDB" id="A0A1L7TVS4"/>
<protein>
    <submittedName>
        <fullName evidence="2">Uncharacterized protein</fullName>
    </submittedName>
</protein>
<proteinExistence type="predicted"/>
<keyword evidence="3" id="KW-1185">Reference proteome</keyword>
<comment type="caution">
    <text evidence="2">The sequence shown here is derived from an EMBL/GenBank/DDBJ whole genome shotgun (WGS) entry which is preliminary data.</text>
</comment>
<reference evidence="3" key="1">
    <citation type="journal article" date="2016" name="Genome Biol. Evol.">
        <title>Comparative 'omics' of the Fusarium fujikuroi species complex highlights differences in genetic potential and metabolite synthesis.</title>
        <authorList>
            <person name="Niehaus E.-M."/>
            <person name="Muensterkoetter M."/>
            <person name="Proctor R.H."/>
            <person name="Brown D.W."/>
            <person name="Sharon A."/>
            <person name="Idan Y."/>
            <person name="Oren-Young L."/>
            <person name="Sieber C.M."/>
            <person name="Novak O."/>
            <person name="Pencik A."/>
            <person name="Tarkowska D."/>
            <person name="Hromadova K."/>
            <person name="Freeman S."/>
            <person name="Maymon M."/>
            <person name="Elazar M."/>
            <person name="Youssef S.A."/>
            <person name="El-Shabrawy E.S.M."/>
            <person name="Shalaby A.B.A."/>
            <person name="Houterman P."/>
            <person name="Brock N.L."/>
            <person name="Burkhardt I."/>
            <person name="Tsavkelova E.A."/>
            <person name="Dickschat J.S."/>
            <person name="Galuszka P."/>
            <person name="Gueldener U."/>
            <person name="Tudzynski B."/>
        </authorList>
    </citation>
    <scope>NUCLEOTIDE SEQUENCE [LARGE SCALE GENOMIC DNA]</scope>
    <source>
        <strain evidence="3">MRC7560</strain>
    </source>
</reference>
<organism evidence="2 3">
    <name type="scientific">Fusarium mangiferae</name>
    <name type="common">Mango malformation disease fungus</name>
    <dbReference type="NCBI Taxonomy" id="192010"/>
    <lineage>
        <taxon>Eukaryota</taxon>
        <taxon>Fungi</taxon>
        <taxon>Dikarya</taxon>
        <taxon>Ascomycota</taxon>
        <taxon>Pezizomycotina</taxon>
        <taxon>Sordariomycetes</taxon>
        <taxon>Hypocreomycetidae</taxon>
        <taxon>Hypocreales</taxon>
        <taxon>Nectriaceae</taxon>
        <taxon>Fusarium</taxon>
        <taxon>Fusarium fujikuroi species complex</taxon>
    </lineage>
</organism>
<dbReference type="VEuPathDB" id="FungiDB:FMAN_00157"/>
<feature type="signal peptide" evidence="1">
    <location>
        <begin position="1"/>
        <end position="18"/>
    </location>
</feature>
<accession>A0A1L7TVS4</accession>
<keyword evidence="1" id="KW-0732">Signal</keyword>
<name>A0A1L7TVS4_FUSMA</name>
<dbReference type="Proteomes" id="UP000184255">
    <property type="component" value="Unassembled WGS sequence"/>
</dbReference>
<sequence>MLVFVFMHLGICVGISKALLKGDPDALNINSLLGKHTSTVFNFCSPRYSHSFKSWKLDFVPSEPEYHDVPTHRFPGCTDQYKPPRWVDQSHSLVYATTYAKAVCAGDAPQPGCQLVGNSNISALRYTFYYRNYYWFYRALLKLAIVSCENCGEDVDEDVVLALMFQGETGVVAFAFHVLAWCFYFYWEATFHDVSDSLVLYLGIFILRRSTNSAISSPHWSKLPGSKAMTLS</sequence>
<dbReference type="EMBL" id="FCQH01000013">
    <property type="protein sequence ID" value="CVL02654.1"/>
    <property type="molecule type" value="Genomic_DNA"/>
</dbReference>